<reference evidence="3" key="1">
    <citation type="submission" date="2014-05" db="EMBL/GenBank/DDBJ databases">
        <authorList>
            <person name="Chronopoulou M."/>
        </authorList>
    </citation>
    <scope>NUCLEOTIDE SEQUENCE</scope>
    <source>
        <tissue evidence="3">Whole organism</tissue>
    </source>
</reference>
<keyword evidence="1" id="KW-0812">Transmembrane</keyword>
<dbReference type="OrthoDB" id="10631814at2759"/>
<dbReference type="EMBL" id="HACA01007608">
    <property type="protein sequence ID" value="CDW24969.1"/>
    <property type="molecule type" value="Transcribed_RNA"/>
</dbReference>
<feature type="transmembrane region" description="Helical" evidence="1">
    <location>
        <begin position="277"/>
        <end position="303"/>
    </location>
</feature>
<organism evidence="3">
    <name type="scientific">Lepeophtheirus salmonis</name>
    <name type="common">Salmon louse</name>
    <name type="synonym">Caligus salmonis</name>
    <dbReference type="NCBI Taxonomy" id="72036"/>
    <lineage>
        <taxon>Eukaryota</taxon>
        <taxon>Metazoa</taxon>
        <taxon>Ecdysozoa</taxon>
        <taxon>Arthropoda</taxon>
        <taxon>Crustacea</taxon>
        <taxon>Multicrustacea</taxon>
        <taxon>Hexanauplia</taxon>
        <taxon>Copepoda</taxon>
        <taxon>Siphonostomatoida</taxon>
        <taxon>Caligidae</taxon>
        <taxon>Lepeophtheirus</taxon>
    </lineage>
</organism>
<keyword evidence="2" id="KW-0732">Signal</keyword>
<protein>
    <submittedName>
        <fullName evidence="3">Uncharacterized protein</fullName>
    </submittedName>
</protein>
<dbReference type="AlphaFoldDB" id="A0A0K2TG48"/>
<keyword evidence="1" id="KW-0472">Membrane</keyword>
<proteinExistence type="predicted"/>
<name>A0A0K2TG48_LEPSM</name>
<keyword evidence="1" id="KW-1133">Transmembrane helix</keyword>
<feature type="signal peptide" evidence="2">
    <location>
        <begin position="1"/>
        <end position="17"/>
    </location>
</feature>
<sequence length="317" mass="36747">MFKTLVIVLFISHLTFGLTNLYHFSRQELKDVKNYLQNVILKTDLKLPLFVKEDMEGFVKTKYTNPDYQVLSAVVIENYSTYILSYPVSSNYSNFKDEECRGLRFVQQPPAIIKPGDVAVYIVDNGEKKGHDVCGSISWQILKPDGVNNVTRKNKWNQENNVKLNIEFYVPYSGSCDKTNGRVNRFKSYISPQFKHHRGHRYFYSGSHAIRQYSHQFLIETEMEFGCSPMLQVKFLPIEQDADQRLWKGENSETEESLFITNSSRKSMPKLKTTKSFWITMVCILLGICGLTLMCCMGCAYTGSLVRRNRRERVMPI</sequence>
<evidence type="ECO:0000256" key="1">
    <source>
        <dbReference type="SAM" id="Phobius"/>
    </source>
</evidence>
<evidence type="ECO:0000256" key="2">
    <source>
        <dbReference type="SAM" id="SignalP"/>
    </source>
</evidence>
<evidence type="ECO:0000313" key="3">
    <source>
        <dbReference type="EMBL" id="CDW24969.1"/>
    </source>
</evidence>
<accession>A0A0K2TG48</accession>
<feature type="chain" id="PRO_5005487798" evidence="2">
    <location>
        <begin position="18"/>
        <end position="317"/>
    </location>
</feature>